<evidence type="ECO:0000313" key="3">
    <source>
        <dbReference type="Proteomes" id="UP000632774"/>
    </source>
</evidence>
<name>A0ABR9XK13_9SPHI</name>
<dbReference type="GO" id="GO:0016787">
    <property type="term" value="F:hydrolase activity"/>
    <property type="evidence" value="ECO:0007669"/>
    <property type="project" value="UniProtKB-KW"/>
</dbReference>
<proteinExistence type="predicted"/>
<dbReference type="Pfam" id="PF00561">
    <property type="entry name" value="Abhydrolase_1"/>
    <property type="match status" value="1"/>
</dbReference>
<dbReference type="EMBL" id="JADFFM010000002">
    <property type="protein sequence ID" value="MBE9667727.1"/>
    <property type="molecule type" value="Genomic_DNA"/>
</dbReference>
<sequence length="282" mass="31886">MKTPVLLTVFIICLVIAACTKVPYGDNSRAGKFYNIRGFKMYAETYGSGEPLLMIHGNGGSISTFAGNIPYFAKKYKVIVADSRAQGKSRDDRDSISFEMMADDYAVLLDSMHVDSAYVIGWSDGGINALLLAMRHPEKVKKLVSSGANLWPDSTAMEPKVWLDEKREAPGFEKKMNRSPVEKQKQKMFLLDWLQPHIALNELSKVKCPALIMCGDHDMIRRDHTENIYKHIPRANLWVVSHSGHGTLFEHKRKFNYNIDDFFTKPYKSTNTYGSFLSGFGL</sequence>
<organism evidence="2 3">
    <name type="scientific">Mucilaginibacter boryungensis</name>
    <dbReference type="NCBI Taxonomy" id="768480"/>
    <lineage>
        <taxon>Bacteria</taxon>
        <taxon>Pseudomonadati</taxon>
        <taxon>Bacteroidota</taxon>
        <taxon>Sphingobacteriia</taxon>
        <taxon>Sphingobacteriales</taxon>
        <taxon>Sphingobacteriaceae</taxon>
        <taxon>Mucilaginibacter</taxon>
    </lineage>
</organism>
<dbReference type="Proteomes" id="UP000632774">
    <property type="component" value="Unassembled WGS sequence"/>
</dbReference>
<keyword evidence="3" id="KW-1185">Reference proteome</keyword>
<keyword evidence="2" id="KW-0378">Hydrolase</keyword>
<reference evidence="2 3" key="1">
    <citation type="submission" date="2020-10" db="EMBL/GenBank/DDBJ databases">
        <title>Mucilaginibacter mali sp. nov., isolated from rhizosphere soil of apple orchard.</title>
        <authorList>
            <person name="Lee J.-S."/>
            <person name="Kim H.S."/>
            <person name="Kim J.-S."/>
        </authorList>
    </citation>
    <scope>NUCLEOTIDE SEQUENCE [LARGE SCALE GENOMIC DNA]</scope>
    <source>
        <strain evidence="2 3">KCTC 23157</strain>
    </source>
</reference>
<dbReference type="SUPFAM" id="SSF53474">
    <property type="entry name" value="alpha/beta-Hydrolases"/>
    <property type="match status" value="1"/>
</dbReference>
<dbReference type="PANTHER" id="PTHR46331">
    <property type="entry name" value="VALACYCLOVIR HYDROLASE"/>
    <property type="match status" value="1"/>
</dbReference>
<dbReference type="PANTHER" id="PTHR46331:SF2">
    <property type="entry name" value="VALACYCLOVIR HYDROLASE"/>
    <property type="match status" value="1"/>
</dbReference>
<evidence type="ECO:0000313" key="2">
    <source>
        <dbReference type="EMBL" id="MBE9667727.1"/>
    </source>
</evidence>
<protein>
    <submittedName>
        <fullName evidence="2">Alpha/beta hydrolase</fullName>
    </submittedName>
</protein>
<evidence type="ECO:0000259" key="1">
    <source>
        <dbReference type="Pfam" id="PF00561"/>
    </source>
</evidence>
<accession>A0ABR9XK13</accession>
<gene>
    <name evidence="2" type="ORF">IRJ18_15240</name>
</gene>
<dbReference type="InterPro" id="IPR029058">
    <property type="entry name" value="AB_hydrolase_fold"/>
</dbReference>
<dbReference type="Gene3D" id="3.40.50.1820">
    <property type="entry name" value="alpha/beta hydrolase"/>
    <property type="match status" value="1"/>
</dbReference>
<dbReference type="InterPro" id="IPR000073">
    <property type="entry name" value="AB_hydrolase_1"/>
</dbReference>
<dbReference type="RefSeq" id="WP_194107174.1">
    <property type="nucleotide sequence ID" value="NZ_JADFFM010000002.1"/>
</dbReference>
<comment type="caution">
    <text evidence="2">The sequence shown here is derived from an EMBL/GenBank/DDBJ whole genome shotgun (WGS) entry which is preliminary data.</text>
</comment>
<dbReference type="PROSITE" id="PS51257">
    <property type="entry name" value="PROKAR_LIPOPROTEIN"/>
    <property type="match status" value="1"/>
</dbReference>
<feature type="domain" description="AB hydrolase-1" evidence="1">
    <location>
        <begin position="51"/>
        <end position="156"/>
    </location>
</feature>